<dbReference type="SUPFAM" id="SSF160246">
    <property type="entry name" value="EspE N-terminal domain-like"/>
    <property type="match status" value="1"/>
</dbReference>
<dbReference type="SUPFAM" id="SSF52540">
    <property type="entry name" value="P-loop containing nucleoside triphosphate hydrolases"/>
    <property type="match status" value="1"/>
</dbReference>
<dbReference type="Proteomes" id="UP000095463">
    <property type="component" value="Unassembled WGS sequence"/>
</dbReference>
<dbReference type="InterPro" id="IPR027417">
    <property type="entry name" value="P-loop_NTPase"/>
</dbReference>
<reference evidence="5 6" key="1">
    <citation type="journal article" date="2015" name="Genome Announc.">
        <title>Genome Assemblies of Three Soil-Associated Devosia species: D. insulae, D. limi, and D. soli.</title>
        <authorList>
            <person name="Hassan Y.I."/>
            <person name="Lepp D."/>
            <person name="Zhou T."/>
        </authorList>
    </citation>
    <scope>NUCLEOTIDE SEQUENCE [LARGE SCALE GENOMIC DNA]</scope>
    <source>
        <strain evidence="5 6">DS-56</strain>
    </source>
</reference>
<dbReference type="EMBL" id="LAJE02000118">
    <property type="protein sequence ID" value="OEO31860.1"/>
    <property type="molecule type" value="Genomic_DNA"/>
</dbReference>
<feature type="domain" description="Bacterial type II secretion system protein E" evidence="4">
    <location>
        <begin position="387"/>
        <end position="401"/>
    </location>
</feature>
<dbReference type="Gene3D" id="3.40.50.300">
    <property type="entry name" value="P-loop containing nucleotide triphosphate hydrolases"/>
    <property type="match status" value="1"/>
</dbReference>
<dbReference type="GO" id="GO:0005524">
    <property type="term" value="F:ATP binding"/>
    <property type="evidence" value="ECO:0007669"/>
    <property type="project" value="UniProtKB-KW"/>
</dbReference>
<dbReference type="InterPro" id="IPR003593">
    <property type="entry name" value="AAA+_ATPase"/>
</dbReference>
<evidence type="ECO:0000256" key="3">
    <source>
        <dbReference type="ARBA" id="ARBA00022840"/>
    </source>
</evidence>
<evidence type="ECO:0000313" key="6">
    <source>
        <dbReference type="Proteomes" id="UP000095463"/>
    </source>
</evidence>
<evidence type="ECO:0000313" key="5">
    <source>
        <dbReference type="EMBL" id="OEO31860.1"/>
    </source>
</evidence>
<dbReference type="Gene3D" id="3.30.300.160">
    <property type="entry name" value="Type II secretion system, protein E, N-terminal domain"/>
    <property type="match status" value="1"/>
</dbReference>
<dbReference type="InterPro" id="IPR037257">
    <property type="entry name" value="T2SS_E_N_sf"/>
</dbReference>
<evidence type="ECO:0000259" key="4">
    <source>
        <dbReference type="PROSITE" id="PS00662"/>
    </source>
</evidence>
<dbReference type="Gene3D" id="3.30.450.90">
    <property type="match status" value="1"/>
</dbReference>
<dbReference type="PANTHER" id="PTHR30258">
    <property type="entry name" value="TYPE II SECRETION SYSTEM PROTEIN GSPE-RELATED"/>
    <property type="match status" value="1"/>
</dbReference>
<dbReference type="CDD" id="cd01129">
    <property type="entry name" value="PulE-GspE-like"/>
    <property type="match status" value="1"/>
</dbReference>
<organism evidence="5 6">
    <name type="scientific">Devosia insulae DS-56</name>
    <dbReference type="NCBI Taxonomy" id="1116389"/>
    <lineage>
        <taxon>Bacteria</taxon>
        <taxon>Pseudomonadati</taxon>
        <taxon>Pseudomonadota</taxon>
        <taxon>Alphaproteobacteria</taxon>
        <taxon>Hyphomicrobiales</taxon>
        <taxon>Devosiaceae</taxon>
        <taxon>Devosia</taxon>
    </lineage>
</organism>
<name>A0A1E5XTD4_9HYPH</name>
<keyword evidence="2" id="KW-0547">Nucleotide-binding</keyword>
<evidence type="ECO:0000256" key="1">
    <source>
        <dbReference type="ARBA" id="ARBA00006611"/>
    </source>
</evidence>
<comment type="similarity">
    <text evidence="1">Belongs to the GSP E family.</text>
</comment>
<evidence type="ECO:0000256" key="2">
    <source>
        <dbReference type="ARBA" id="ARBA00022741"/>
    </source>
</evidence>
<accession>A0A1E5XTD4</accession>
<gene>
    <name evidence="5" type="ORF">VW23_014380</name>
</gene>
<dbReference type="GO" id="GO:0005886">
    <property type="term" value="C:plasma membrane"/>
    <property type="evidence" value="ECO:0007669"/>
    <property type="project" value="TreeGrafter"/>
</dbReference>
<dbReference type="RefSeq" id="WP_069908999.1">
    <property type="nucleotide sequence ID" value="NZ_LAJE02000118.1"/>
</dbReference>
<keyword evidence="3" id="KW-0067">ATP-binding</keyword>
<dbReference type="SMART" id="SM00382">
    <property type="entry name" value="AAA"/>
    <property type="match status" value="1"/>
</dbReference>
<protein>
    <recommendedName>
        <fullName evidence="4">Bacterial type II secretion system protein E domain-containing protein</fullName>
    </recommendedName>
</protein>
<keyword evidence="6" id="KW-1185">Reference proteome</keyword>
<sequence>MTDLQQPGASERVFAPRLAAFLAQHEAVRPDDLARARAAAEIADKRLDQALLDLGLLTEAALRDVLAQQFGVADALPVEFPRAPVLPGELSPHYLATAGALPLSATGTALALAMVDPFDDFTATAISLKTGRSVLRRRITRQRFEAAMADVYGAAFAPEANLGADEAAEASTGDVELLRDAASDAPVIRFVQDALRAAVEQGASDIHLRPMRGGAEMLFRVQGELAQQAPPEPRQFASIISRLKILAGLDISERRLPQDGRIRANVAGRPVDIRISTMPHIHGEAAVLRLLSRELAVSGLGELGFSPAIQRQLDGLFTAADGLILVTGPTGSGKSTTLHAALKQLIRPDLNVVTIEDPVEYRVDGAAQIQVDEKIGLTFPRVLRSLLRQDPDIILVGEIRDAETAKIAVQAALTGHLVLATLHTNSALAAVPRLVDMGVEPYLLGAVLRGVLAQRLVRRLCPHCAGSGCAPCNHSGTAGRVAIGELLALDAELSEALAQSLELSPAQQDRLRQTGYRPLREDADDRVRSGEIAAADLVGLIDVG</sequence>
<dbReference type="GO" id="GO:0016887">
    <property type="term" value="F:ATP hydrolysis activity"/>
    <property type="evidence" value="ECO:0007669"/>
    <property type="project" value="TreeGrafter"/>
</dbReference>
<dbReference type="PROSITE" id="PS00662">
    <property type="entry name" value="T2SP_E"/>
    <property type="match status" value="1"/>
</dbReference>
<dbReference type="OrthoDB" id="9804785at2"/>
<dbReference type="PANTHER" id="PTHR30258:SF2">
    <property type="entry name" value="COMG OPERON PROTEIN 1"/>
    <property type="match status" value="1"/>
</dbReference>
<dbReference type="InterPro" id="IPR007831">
    <property type="entry name" value="T2SS_GspE_N"/>
</dbReference>
<dbReference type="Pfam" id="PF05157">
    <property type="entry name" value="MshEN"/>
    <property type="match status" value="1"/>
</dbReference>
<dbReference type="InterPro" id="IPR001482">
    <property type="entry name" value="T2SS/T4SS_dom"/>
</dbReference>
<comment type="caution">
    <text evidence="5">The sequence shown here is derived from an EMBL/GenBank/DDBJ whole genome shotgun (WGS) entry which is preliminary data.</text>
</comment>
<dbReference type="Pfam" id="PF00437">
    <property type="entry name" value="T2SSE"/>
    <property type="match status" value="1"/>
</dbReference>
<dbReference type="AlphaFoldDB" id="A0A1E5XTD4"/>
<proteinExistence type="inferred from homology"/>
<dbReference type="Gene3D" id="1.10.40.70">
    <property type="match status" value="1"/>
</dbReference>